<evidence type="ECO:0000313" key="3">
    <source>
        <dbReference type="Proteomes" id="UP000053611"/>
    </source>
</evidence>
<dbReference type="Proteomes" id="UP000053611">
    <property type="component" value="Unassembled WGS sequence"/>
</dbReference>
<proteinExistence type="predicted"/>
<name>A0A0J0XC79_9TREE</name>
<dbReference type="OrthoDB" id="3364141at2759"/>
<feature type="compositionally biased region" description="Basic and acidic residues" evidence="1">
    <location>
        <begin position="98"/>
        <end position="114"/>
    </location>
</feature>
<reference evidence="2 3" key="1">
    <citation type="submission" date="2015-03" db="EMBL/GenBank/DDBJ databases">
        <title>Genomics and transcriptomics of the oil-accumulating basidiomycete yeast T. oleaginosus allow insights into substrate utilization and the diverse evolutionary trajectories of mating systems in fungi.</title>
        <authorList>
            <consortium name="DOE Joint Genome Institute"/>
            <person name="Kourist R."/>
            <person name="Kracht O."/>
            <person name="Bracharz F."/>
            <person name="Lipzen A."/>
            <person name="Nolan M."/>
            <person name="Ohm R."/>
            <person name="Grigoriev I."/>
            <person name="Sun S."/>
            <person name="Heitman J."/>
            <person name="Bruck T."/>
            <person name="Nowrousian M."/>
        </authorList>
    </citation>
    <scope>NUCLEOTIDE SEQUENCE [LARGE SCALE GENOMIC DNA]</scope>
    <source>
        <strain evidence="2 3">IBC0246</strain>
    </source>
</reference>
<organism evidence="2 3">
    <name type="scientific">Cutaneotrichosporon oleaginosum</name>
    <dbReference type="NCBI Taxonomy" id="879819"/>
    <lineage>
        <taxon>Eukaryota</taxon>
        <taxon>Fungi</taxon>
        <taxon>Dikarya</taxon>
        <taxon>Basidiomycota</taxon>
        <taxon>Agaricomycotina</taxon>
        <taxon>Tremellomycetes</taxon>
        <taxon>Trichosporonales</taxon>
        <taxon>Trichosporonaceae</taxon>
        <taxon>Cutaneotrichosporon</taxon>
    </lineage>
</organism>
<gene>
    <name evidence="2" type="ORF">CC85DRAFT_305770</name>
</gene>
<evidence type="ECO:0000256" key="1">
    <source>
        <dbReference type="SAM" id="MobiDB-lite"/>
    </source>
</evidence>
<feature type="compositionally biased region" description="Low complexity" evidence="1">
    <location>
        <begin position="173"/>
        <end position="184"/>
    </location>
</feature>
<sequence length="301" mass="34022">MSISPRPEAQQFPQGNESSEDELEPTRPPLDGDVAVEVLSDKHPSPTSARRPTFPHRLSSSSTSPSEEEYESDVTFRPPLERERLRRLQHPMQPTSIEHPHDASARDPHAHDTPTVEFESPLKRKHLRLDDERPHASKRHRFHVDEDVAMDPPNIASGPGWYEPEKDRIVVTSLSSPEPSSRSPSPDPGPRRPYSFEEHKHLTQPGADGFTISPSLLTHLMAAQSDQFTPAYNAVPERGLVLYRPLGIPPAEHVVKQWDEEPGRFEEVDDDEDMSTEPSGNQWGDDIAQQWEQNDDAMDIE</sequence>
<keyword evidence="3" id="KW-1185">Reference proteome</keyword>
<feature type="region of interest" description="Disordered" evidence="1">
    <location>
        <begin position="1"/>
        <end position="210"/>
    </location>
</feature>
<accession>A0A0J0XC79</accession>
<dbReference type="GeneID" id="28986243"/>
<protein>
    <submittedName>
        <fullName evidence="2">Uncharacterized protein</fullName>
    </submittedName>
</protein>
<dbReference type="EMBL" id="KQ087291">
    <property type="protein sequence ID" value="KLT38657.1"/>
    <property type="molecule type" value="Genomic_DNA"/>
</dbReference>
<dbReference type="RefSeq" id="XP_018275148.1">
    <property type="nucleotide sequence ID" value="XM_018425640.1"/>
</dbReference>
<dbReference type="AlphaFoldDB" id="A0A0J0XC79"/>
<feature type="region of interest" description="Disordered" evidence="1">
    <location>
        <begin position="263"/>
        <end position="288"/>
    </location>
</feature>
<evidence type="ECO:0000313" key="2">
    <source>
        <dbReference type="EMBL" id="KLT38657.1"/>
    </source>
</evidence>